<accession>A0AB39AJ74</accession>
<protein>
    <recommendedName>
        <fullName evidence="2">Phage protein</fullName>
    </recommendedName>
</protein>
<name>A0AB39AJ74_9CAUD</name>
<proteinExistence type="predicted"/>
<sequence>MKVKIFVIEERHGNYWKEYEDYRYMLKIKRTNLLSQRRYNDHYSALQAGERFCKQNGWEICDE</sequence>
<organism evidence="1">
    <name type="scientific">Vibrio phage P018-4</name>
    <dbReference type="NCBI Taxonomy" id="3229728"/>
    <lineage>
        <taxon>Viruses</taxon>
        <taxon>Duplodnaviria</taxon>
        <taxon>Heunggongvirae</taxon>
        <taxon>Uroviricota</taxon>
        <taxon>Caudoviricetes</taxon>
    </lineage>
</organism>
<evidence type="ECO:0008006" key="2">
    <source>
        <dbReference type="Google" id="ProtNLM"/>
    </source>
</evidence>
<reference evidence="1" key="1">
    <citation type="submission" date="2024-06" db="EMBL/GenBank/DDBJ databases">
        <authorList>
            <person name="Yang R."/>
        </authorList>
    </citation>
    <scope>NUCLEOTIDE SEQUENCE</scope>
</reference>
<dbReference type="EMBL" id="PP934186">
    <property type="protein sequence ID" value="XDG30815.1"/>
    <property type="molecule type" value="Genomic_DNA"/>
</dbReference>
<evidence type="ECO:0000313" key="1">
    <source>
        <dbReference type="EMBL" id="XDG30815.1"/>
    </source>
</evidence>